<gene>
    <name evidence="15" type="primary">rnc</name>
    <name evidence="19" type="ORF">A2841_01135</name>
</gene>
<feature type="domain" description="RNase III" evidence="18">
    <location>
        <begin position="11"/>
        <end position="140"/>
    </location>
</feature>
<name>A0A1F6C6H1_9BACT</name>
<feature type="compositionally biased region" description="Basic and acidic residues" evidence="16">
    <location>
        <begin position="213"/>
        <end position="222"/>
    </location>
</feature>
<feature type="domain" description="DRBM" evidence="17">
    <location>
        <begin position="167"/>
        <end position="236"/>
    </location>
</feature>
<evidence type="ECO:0000256" key="3">
    <source>
        <dbReference type="ARBA" id="ARBA00010183"/>
    </source>
</evidence>
<keyword evidence="15" id="KW-0699">rRNA-binding</keyword>
<keyword evidence="10 15" id="KW-0479">Metal-binding</keyword>
<evidence type="ECO:0000256" key="1">
    <source>
        <dbReference type="ARBA" id="ARBA00000109"/>
    </source>
</evidence>
<dbReference type="InterPro" id="IPR000999">
    <property type="entry name" value="RNase_III_dom"/>
</dbReference>
<comment type="function">
    <text evidence="15">Digests double-stranded RNA. Involved in the processing of primary rRNA transcript to yield the immediate precursors to the large and small rRNAs (23S and 16S). Processes some mRNAs, and tRNAs when they are encoded in the rRNA operon. Processes pre-crRNA and tracrRNA of type II CRISPR loci if present in the organism.</text>
</comment>
<comment type="similarity">
    <text evidence="3">Belongs to the ribonuclease III family.</text>
</comment>
<dbReference type="SMART" id="SM00358">
    <property type="entry name" value="DSRM"/>
    <property type="match status" value="1"/>
</dbReference>
<dbReference type="GO" id="GO:0042802">
    <property type="term" value="F:identical protein binding"/>
    <property type="evidence" value="ECO:0007669"/>
    <property type="project" value="UniProtKB-ARBA"/>
</dbReference>
<dbReference type="FunFam" id="1.10.1520.10:FF:000001">
    <property type="entry name" value="Ribonuclease 3"/>
    <property type="match status" value="1"/>
</dbReference>
<dbReference type="GO" id="GO:0005737">
    <property type="term" value="C:cytoplasm"/>
    <property type="evidence" value="ECO:0007669"/>
    <property type="project" value="UniProtKB-SubCell"/>
</dbReference>
<organism evidence="19 20">
    <name type="scientific">Candidatus Kaiserbacteria bacterium RIFCSPHIGHO2_01_FULL_48_10</name>
    <dbReference type="NCBI Taxonomy" id="1798476"/>
    <lineage>
        <taxon>Bacteria</taxon>
        <taxon>Candidatus Kaiseribacteriota</taxon>
    </lineage>
</organism>
<keyword evidence="7 15" id="KW-0507">mRNA processing</keyword>
<evidence type="ECO:0000256" key="4">
    <source>
        <dbReference type="ARBA" id="ARBA00011738"/>
    </source>
</evidence>
<keyword evidence="12 15" id="KW-0378">Hydrolase</keyword>
<comment type="cofactor">
    <cofactor evidence="15">
        <name>Mg(2+)</name>
        <dbReference type="ChEBI" id="CHEBI:18420"/>
    </cofactor>
</comment>
<dbReference type="GO" id="GO:0046872">
    <property type="term" value="F:metal ion binding"/>
    <property type="evidence" value="ECO:0007669"/>
    <property type="project" value="UniProtKB-KW"/>
</dbReference>
<dbReference type="PROSITE" id="PS50137">
    <property type="entry name" value="DS_RBD"/>
    <property type="match status" value="1"/>
</dbReference>
<dbReference type="PROSITE" id="PS00517">
    <property type="entry name" value="RNASE_3_1"/>
    <property type="match status" value="1"/>
</dbReference>
<dbReference type="GO" id="GO:0004525">
    <property type="term" value="F:ribonuclease III activity"/>
    <property type="evidence" value="ECO:0007669"/>
    <property type="project" value="UniProtKB-UniRule"/>
</dbReference>
<dbReference type="SUPFAM" id="SSF54768">
    <property type="entry name" value="dsRNA-binding domain-like"/>
    <property type="match status" value="1"/>
</dbReference>
<reference evidence="19 20" key="1">
    <citation type="journal article" date="2016" name="Nat. Commun.">
        <title>Thousands of microbial genomes shed light on interconnected biogeochemical processes in an aquifer system.</title>
        <authorList>
            <person name="Anantharaman K."/>
            <person name="Brown C.T."/>
            <person name="Hug L.A."/>
            <person name="Sharon I."/>
            <person name="Castelle C.J."/>
            <person name="Probst A.J."/>
            <person name="Thomas B.C."/>
            <person name="Singh A."/>
            <person name="Wilkins M.J."/>
            <person name="Karaoz U."/>
            <person name="Brodie E.L."/>
            <person name="Williams K.H."/>
            <person name="Hubbard S.S."/>
            <person name="Banfield J.F."/>
        </authorList>
    </citation>
    <scope>NUCLEOTIDE SEQUENCE [LARGE SCALE GENOMIC DNA]</scope>
</reference>
<dbReference type="EMBL" id="MFKP01000006">
    <property type="protein sequence ID" value="OGG44537.1"/>
    <property type="molecule type" value="Genomic_DNA"/>
</dbReference>
<dbReference type="HAMAP" id="MF_00104">
    <property type="entry name" value="RNase_III"/>
    <property type="match status" value="1"/>
</dbReference>
<comment type="subcellular location">
    <subcellularLocation>
        <location evidence="2 15">Cytoplasm</location>
    </subcellularLocation>
</comment>
<dbReference type="AlphaFoldDB" id="A0A1F6C6H1"/>
<protein>
    <recommendedName>
        <fullName evidence="15">Ribonuclease 3</fullName>
        <ecNumber evidence="15">3.1.26.3</ecNumber>
    </recommendedName>
    <alternativeName>
        <fullName evidence="15">Ribonuclease III</fullName>
        <shortName evidence="15">RNase III</shortName>
    </alternativeName>
</protein>
<dbReference type="Proteomes" id="UP000178249">
    <property type="component" value="Unassembled WGS sequence"/>
</dbReference>
<dbReference type="GO" id="GO:0003725">
    <property type="term" value="F:double-stranded RNA binding"/>
    <property type="evidence" value="ECO:0007669"/>
    <property type="project" value="TreeGrafter"/>
</dbReference>
<keyword evidence="5 15" id="KW-0963">Cytoplasm</keyword>
<evidence type="ECO:0000256" key="2">
    <source>
        <dbReference type="ARBA" id="ARBA00004496"/>
    </source>
</evidence>
<evidence type="ECO:0000256" key="8">
    <source>
        <dbReference type="ARBA" id="ARBA00022694"/>
    </source>
</evidence>
<dbReference type="GO" id="GO:0006397">
    <property type="term" value="P:mRNA processing"/>
    <property type="evidence" value="ECO:0007669"/>
    <property type="project" value="UniProtKB-UniRule"/>
</dbReference>
<evidence type="ECO:0000256" key="16">
    <source>
        <dbReference type="SAM" id="MobiDB-lite"/>
    </source>
</evidence>
<feature type="region of interest" description="Disordered" evidence="16">
    <location>
        <begin position="213"/>
        <end position="236"/>
    </location>
</feature>
<evidence type="ECO:0000256" key="5">
    <source>
        <dbReference type="ARBA" id="ARBA00022490"/>
    </source>
</evidence>
<evidence type="ECO:0000256" key="13">
    <source>
        <dbReference type="ARBA" id="ARBA00022842"/>
    </source>
</evidence>
<feature type="active site" evidence="15">
    <location>
        <position position="129"/>
    </location>
</feature>
<evidence type="ECO:0000256" key="15">
    <source>
        <dbReference type="HAMAP-Rule" id="MF_00104"/>
    </source>
</evidence>
<evidence type="ECO:0000256" key="14">
    <source>
        <dbReference type="ARBA" id="ARBA00022884"/>
    </source>
</evidence>
<proteinExistence type="inferred from homology"/>
<keyword evidence="13 15" id="KW-0460">Magnesium</keyword>
<dbReference type="NCBIfam" id="TIGR02191">
    <property type="entry name" value="RNaseIII"/>
    <property type="match status" value="1"/>
</dbReference>
<dbReference type="Gene3D" id="1.10.1520.10">
    <property type="entry name" value="Ribonuclease III domain"/>
    <property type="match status" value="1"/>
</dbReference>
<evidence type="ECO:0000256" key="12">
    <source>
        <dbReference type="ARBA" id="ARBA00022801"/>
    </source>
</evidence>
<evidence type="ECO:0000259" key="17">
    <source>
        <dbReference type="PROSITE" id="PS50137"/>
    </source>
</evidence>
<keyword evidence="8 15" id="KW-0819">tRNA processing</keyword>
<dbReference type="Gene3D" id="3.30.160.20">
    <property type="match status" value="1"/>
</dbReference>
<dbReference type="Pfam" id="PF14622">
    <property type="entry name" value="Ribonucleas_3_3"/>
    <property type="match status" value="1"/>
</dbReference>
<evidence type="ECO:0000256" key="11">
    <source>
        <dbReference type="ARBA" id="ARBA00022759"/>
    </source>
</evidence>
<dbReference type="GO" id="GO:0019843">
    <property type="term" value="F:rRNA binding"/>
    <property type="evidence" value="ECO:0007669"/>
    <property type="project" value="UniProtKB-KW"/>
</dbReference>
<evidence type="ECO:0000259" key="18">
    <source>
        <dbReference type="PROSITE" id="PS50142"/>
    </source>
</evidence>
<dbReference type="PROSITE" id="PS50142">
    <property type="entry name" value="RNASE_3_2"/>
    <property type="match status" value="1"/>
</dbReference>
<comment type="subunit">
    <text evidence="4 15">Homodimer.</text>
</comment>
<dbReference type="PANTHER" id="PTHR11207:SF0">
    <property type="entry name" value="RIBONUCLEASE 3"/>
    <property type="match status" value="1"/>
</dbReference>
<dbReference type="PANTHER" id="PTHR11207">
    <property type="entry name" value="RIBONUCLEASE III"/>
    <property type="match status" value="1"/>
</dbReference>
<dbReference type="Pfam" id="PF00035">
    <property type="entry name" value="dsrm"/>
    <property type="match status" value="1"/>
</dbReference>
<evidence type="ECO:0000256" key="9">
    <source>
        <dbReference type="ARBA" id="ARBA00022722"/>
    </source>
</evidence>
<dbReference type="FunFam" id="3.30.160.20:FF:000003">
    <property type="entry name" value="Ribonuclease 3"/>
    <property type="match status" value="1"/>
</dbReference>
<keyword evidence="6 15" id="KW-0698">rRNA processing</keyword>
<keyword evidence="14 15" id="KW-0694">RNA-binding</keyword>
<feature type="binding site" evidence="15">
    <location>
        <position position="126"/>
    </location>
    <ligand>
        <name>Mg(2+)</name>
        <dbReference type="ChEBI" id="CHEBI:18420"/>
    </ligand>
</feature>
<dbReference type="CDD" id="cd00593">
    <property type="entry name" value="RIBOc"/>
    <property type="match status" value="1"/>
</dbReference>
<dbReference type="SUPFAM" id="SSF69065">
    <property type="entry name" value="RNase III domain-like"/>
    <property type="match status" value="1"/>
</dbReference>
<dbReference type="InterPro" id="IPR011907">
    <property type="entry name" value="RNase_III"/>
</dbReference>
<comment type="catalytic activity">
    <reaction evidence="1 15">
        <text>Endonucleolytic cleavage to 5'-phosphomonoester.</text>
        <dbReference type="EC" id="3.1.26.3"/>
    </reaction>
</comment>
<dbReference type="SMART" id="SM00535">
    <property type="entry name" value="RIBOc"/>
    <property type="match status" value="1"/>
</dbReference>
<evidence type="ECO:0000313" key="19">
    <source>
        <dbReference type="EMBL" id="OGG44537.1"/>
    </source>
</evidence>
<dbReference type="GO" id="GO:0008033">
    <property type="term" value="P:tRNA processing"/>
    <property type="evidence" value="ECO:0007669"/>
    <property type="project" value="UniProtKB-KW"/>
</dbReference>
<dbReference type="InterPro" id="IPR014720">
    <property type="entry name" value="dsRBD_dom"/>
</dbReference>
<accession>A0A1F6C6H1</accession>
<comment type="caution">
    <text evidence="19">The sequence shown here is derived from an EMBL/GenBank/DDBJ whole genome shotgun (WGS) entry which is preliminary data.</text>
</comment>
<dbReference type="InterPro" id="IPR036389">
    <property type="entry name" value="RNase_III_sf"/>
</dbReference>
<evidence type="ECO:0000313" key="20">
    <source>
        <dbReference type="Proteomes" id="UP000178249"/>
    </source>
</evidence>
<feature type="binding site" evidence="15">
    <location>
        <position position="53"/>
    </location>
    <ligand>
        <name>Mg(2+)</name>
        <dbReference type="ChEBI" id="CHEBI:18420"/>
    </ligand>
</feature>
<keyword evidence="11 15" id="KW-0255">Endonuclease</keyword>
<sequence length="236" mass="25948">MATDKKYIDDLATFQKHAGIAFKNETLLETAFTHRSYLNEAHMVDREHNERLEFLGDAVLELSVTAYLFKAYPAASEGDLTAYRAALVNAVMLGGIAETLGMNECLLLSKGEAKDMGRARATILANTFEAVVGALYLDQGFQAANDFIVRHVVPKMQEVIEKGAWRDAKSVFQELAQAKYAATPAYQTVRTEGPDHAKHFVVSVSVDGRVMAEGEGQSKQEAEQMAAEKALKKENT</sequence>
<feature type="active site" evidence="15">
    <location>
        <position position="57"/>
    </location>
</feature>
<evidence type="ECO:0000256" key="7">
    <source>
        <dbReference type="ARBA" id="ARBA00022664"/>
    </source>
</evidence>
<evidence type="ECO:0000256" key="10">
    <source>
        <dbReference type="ARBA" id="ARBA00022723"/>
    </source>
</evidence>
<dbReference type="GO" id="GO:0006364">
    <property type="term" value="P:rRNA processing"/>
    <property type="evidence" value="ECO:0007669"/>
    <property type="project" value="UniProtKB-UniRule"/>
</dbReference>
<evidence type="ECO:0000256" key="6">
    <source>
        <dbReference type="ARBA" id="ARBA00022552"/>
    </source>
</evidence>
<dbReference type="CDD" id="cd10845">
    <property type="entry name" value="DSRM_RNAse_III_family"/>
    <property type="match status" value="1"/>
</dbReference>
<dbReference type="GO" id="GO:0010468">
    <property type="term" value="P:regulation of gene expression"/>
    <property type="evidence" value="ECO:0007669"/>
    <property type="project" value="TreeGrafter"/>
</dbReference>
<dbReference type="EC" id="3.1.26.3" evidence="15"/>
<keyword evidence="9 15" id="KW-0540">Nuclease</keyword>
<feature type="binding site" evidence="15">
    <location>
        <position position="129"/>
    </location>
    <ligand>
        <name>Mg(2+)</name>
        <dbReference type="ChEBI" id="CHEBI:18420"/>
    </ligand>
</feature>